<feature type="compositionally biased region" description="Gly residues" evidence="1">
    <location>
        <begin position="79"/>
        <end position="92"/>
    </location>
</feature>
<dbReference type="OrthoDB" id="538027at2759"/>
<feature type="domain" description="Protein kinase" evidence="2">
    <location>
        <begin position="1"/>
        <end position="117"/>
    </location>
</feature>
<protein>
    <recommendedName>
        <fullName evidence="2">Protein kinase domain-containing protein</fullName>
    </recommendedName>
</protein>
<dbReference type="EMBL" id="LSYV01000010">
    <property type="protein sequence ID" value="KXZ52418.1"/>
    <property type="molecule type" value="Genomic_DNA"/>
</dbReference>
<evidence type="ECO:0000259" key="2">
    <source>
        <dbReference type="PROSITE" id="PS50011"/>
    </source>
</evidence>
<organism evidence="3 4">
    <name type="scientific">Gonium pectorale</name>
    <name type="common">Green alga</name>
    <dbReference type="NCBI Taxonomy" id="33097"/>
    <lineage>
        <taxon>Eukaryota</taxon>
        <taxon>Viridiplantae</taxon>
        <taxon>Chlorophyta</taxon>
        <taxon>core chlorophytes</taxon>
        <taxon>Chlorophyceae</taxon>
        <taxon>CS clade</taxon>
        <taxon>Chlamydomonadales</taxon>
        <taxon>Volvocaceae</taxon>
        <taxon>Gonium</taxon>
    </lineage>
</organism>
<dbReference type="PANTHER" id="PTHR44329:SF214">
    <property type="entry name" value="PROTEIN KINASE DOMAIN-CONTAINING PROTEIN"/>
    <property type="match status" value="1"/>
</dbReference>
<evidence type="ECO:0000256" key="1">
    <source>
        <dbReference type="SAM" id="MobiDB-lite"/>
    </source>
</evidence>
<dbReference type="InterPro" id="IPR011009">
    <property type="entry name" value="Kinase-like_dom_sf"/>
</dbReference>
<gene>
    <name evidence="3" type="ORF">GPECTOR_9g462</name>
</gene>
<dbReference type="InterPro" id="IPR051681">
    <property type="entry name" value="Ser/Thr_Kinases-Pseudokinases"/>
</dbReference>
<dbReference type="Proteomes" id="UP000075714">
    <property type="component" value="Unassembled WGS sequence"/>
</dbReference>
<dbReference type="PANTHER" id="PTHR44329">
    <property type="entry name" value="SERINE/THREONINE-PROTEIN KINASE TNNI3K-RELATED"/>
    <property type="match status" value="1"/>
</dbReference>
<dbReference type="SUPFAM" id="SSF56112">
    <property type="entry name" value="Protein kinase-like (PK-like)"/>
    <property type="match status" value="1"/>
</dbReference>
<dbReference type="PROSITE" id="PS00108">
    <property type="entry name" value="PROTEIN_KINASE_ST"/>
    <property type="match status" value="1"/>
</dbReference>
<evidence type="ECO:0000313" key="4">
    <source>
        <dbReference type="Proteomes" id="UP000075714"/>
    </source>
</evidence>
<feature type="region of interest" description="Disordered" evidence="1">
    <location>
        <begin position="71"/>
        <end position="95"/>
    </location>
</feature>
<dbReference type="Gene3D" id="1.10.510.10">
    <property type="entry name" value="Transferase(Phosphotransferase) domain 1"/>
    <property type="match status" value="1"/>
</dbReference>
<dbReference type="InterPro" id="IPR008271">
    <property type="entry name" value="Ser/Thr_kinase_AS"/>
</dbReference>
<accession>A0A150GRQ2</accession>
<dbReference type="GO" id="GO:0004674">
    <property type="term" value="F:protein serine/threonine kinase activity"/>
    <property type="evidence" value="ECO:0007669"/>
    <property type="project" value="TreeGrafter"/>
</dbReference>
<dbReference type="Pfam" id="PF00069">
    <property type="entry name" value="Pkinase"/>
    <property type="match status" value="1"/>
</dbReference>
<dbReference type="InterPro" id="IPR000719">
    <property type="entry name" value="Prot_kinase_dom"/>
</dbReference>
<reference evidence="4" key="1">
    <citation type="journal article" date="2016" name="Nat. Commun.">
        <title>The Gonium pectorale genome demonstrates co-option of cell cycle regulation during the evolution of multicellularity.</title>
        <authorList>
            <person name="Hanschen E.R."/>
            <person name="Marriage T.N."/>
            <person name="Ferris P.J."/>
            <person name="Hamaji T."/>
            <person name="Toyoda A."/>
            <person name="Fujiyama A."/>
            <person name="Neme R."/>
            <person name="Noguchi H."/>
            <person name="Minakuchi Y."/>
            <person name="Suzuki M."/>
            <person name="Kawai-Toyooka H."/>
            <person name="Smith D.R."/>
            <person name="Sparks H."/>
            <person name="Anderson J."/>
            <person name="Bakaric R."/>
            <person name="Luria V."/>
            <person name="Karger A."/>
            <person name="Kirschner M.W."/>
            <person name="Durand P.M."/>
            <person name="Michod R.E."/>
            <person name="Nozaki H."/>
            <person name="Olson B.J."/>
        </authorList>
    </citation>
    <scope>NUCLEOTIDE SEQUENCE [LARGE SCALE GENOMIC DNA]</scope>
    <source>
        <strain evidence="4">NIES-2863</strain>
    </source>
</reference>
<dbReference type="STRING" id="33097.A0A150GRQ2"/>
<dbReference type="PROSITE" id="PS50011">
    <property type="entry name" value="PROTEIN_KINASE_DOM"/>
    <property type="match status" value="1"/>
</dbReference>
<evidence type="ECO:0000313" key="3">
    <source>
        <dbReference type="EMBL" id="KXZ52418.1"/>
    </source>
</evidence>
<name>A0A150GRQ2_GONPE</name>
<proteinExistence type="predicted"/>
<dbReference type="AlphaFoldDB" id="A0A150GRQ2"/>
<comment type="caution">
    <text evidence="3">The sequence shown here is derived from an EMBL/GenBank/DDBJ whole genome shotgun (WGS) entry which is preliminary data.</text>
</comment>
<dbReference type="GO" id="GO:0005524">
    <property type="term" value="F:ATP binding"/>
    <property type="evidence" value="ECO:0007669"/>
    <property type="project" value="InterPro"/>
</dbReference>
<keyword evidence="4" id="KW-1185">Reference proteome</keyword>
<sequence>MPLQKLLRIATQICQGLEYLHPTIVHRDLKPANVLINGADTDKPVVKLGDMYSLGVLLWVMLTGQQPWELTAGSARDNGSGGGAGLSSGSGGAIKAPEYAQPRALADAFSAPAPDGS</sequence>